<dbReference type="Proteomes" id="UP001295423">
    <property type="component" value="Unassembled WGS sequence"/>
</dbReference>
<evidence type="ECO:0000313" key="2">
    <source>
        <dbReference type="Proteomes" id="UP001295423"/>
    </source>
</evidence>
<name>A0AAD2GBU0_9STRA</name>
<keyword evidence="2" id="KW-1185">Reference proteome</keyword>
<sequence length="202" mass="23282">MEEISDHHKNAKAIKKTEGSMLLPSARNQKRQTTAGWELHVIWKDGTSNWVTLKDMKESFPLEVADYAKLKAIDNEAAFTWWVPHVHKKRDCFISKVKSKYWERTHKYGIRSPKSVKEAIQIDRENGDTLWQDASIKMEMKNNRVALEELGGDIKKLIGYKPIAGHMVFDVKLGENFQQKARYCADGHKTEVLAALTYSTVY</sequence>
<comment type="caution">
    <text evidence="1">The sequence shown here is derived from an EMBL/GenBank/DDBJ whole genome shotgun (WGS) entry which is preliminary data.</text>
</comment>
<accession>A0AAD2GBU0</accession>
<protein>
    <submittedName>
        <fullName evidence="1">Uncharacterized protein</fullName>
    </submittedName>
</protein>
<reference evidence="1" key="1">
    <citation type="submission" date="2023-08" db="EMBL/GenBank/DDBJ databases">
        <authorList>
            <person name="Audoor S."/>
            <person name="Bilcke G."/>
        </authorList>
    </citation>
    <scope>NUCLEOTIDE SEQUENCE</scope>
</reference>
<dbReference type="EMBL" id="CAKOGP040002357">
    <property type="protein sequence ID" value="CAJ1967955.1"/>
    <property type="molecule type" value="Genomic_DNA"/>
</dbReference>
<organism evidence="1 2">
    <name type="scientific">Cylindrotheca closterium</name>
    <dbReference type="NCBI Taxonomy" id="2856"/>
    <lineage>
        <taxon>Eukaryota</taxon>
        <taxon>Sar</taxon>
        <taxon>Stramenopiles</taxon>
        <taxon>Ochrophyta</taxon>
        <taxon>Bacillariophyta</taxon>
        <taxon>Bacillariophyceae</taxon>
        <taxon>Bacillariophycidae</taxon>
        <taxon>Bacillariales</taxon>
        <taxon>Bacillariaceae</taxon>
        <taxon>Cylindrotheca</taxon>
    </lineage>
</organism>
<evidence type="ECO:0000313" key="1">
    <source>
        <dbReference type="EMBL" id="CAJ1967955.1"/>
    </source>
</evidence>
<dbReference type="AlphaFoldDB" id="A0AAD2GBU0"/>
<proteinExistence type="predicted"/>
<gene>
    <name evidence="1" type="ORF">CYCCA115_LOCUS23016</name>
</gene>